<dbReference type="PANTHER" id="PTHR37944">
    <property type="entry name" value="PORIN B"/>
    <property type="match status" value="1"/>
</dbReference>
<gene>
    <name evidence="3" type="ordered locus">Bind_2156</name>
</gene>
<dbReference type="AlphaFoldDB" id="B2IGL5"/>
<evidence type="ECO:0000313" key="4">
    <source>
        <dbReference type="Proteomes" id="UP000001695"/>
    </source>
</evidence>
<dbReference type="GO" id="GO:0016020">
    <property type="term" value="C:membrane"/>
    <property type="evidence" value="ECO:0007669"/>
    <property type="project" value="InterPro"/>
</dbReference>
<evidence type="ECO:0000313" key="3">
    <source>
        <dbReference type="EMBL" id="ACB95776.1"/>
    </source>
</evidence>
<dbReference type="PANTHER" id="PTHR37944:SF1">
    <property type="entry name" value="PORIN B"/>
    <property type="match status" value="1"/>
</dbReference>
<dbReference type="EMBL" id="CP001016">
    <property type="protein sequence ID" value="ACB95776.1"/>
    <property type="molecule type" value="Genomic_DNA"/>
</dbReference>
<keyword evidence="2" id="KW-0732">Signal</keyword>
<dbReference type="GO" id="GO:0008643">
    <property type="term" value="P:carbohydrate transport"/>
    <property type="evidence" value="ECO:0007669"/>
    <property type="project" value="InterPro"/>
</dbReference>
<evidence type="ECO:0000256" key="1">
    <source>
        <dbReference type="ARBA" id="ARBA00008769"/>
    </source>
</evidence>
<keyword evidence="4" id="KW-1185">Reference proteome</keyword>
<reference evidence="4" key="1">
    <citation type="submission" date="2008-03" db="EMBL/GenBank/DDBJ databases">
        <title>Complete sequence of chromosome of Beijerinckia indica subsp. indica ATCC 9039.</title>
        <authorList>
            <consortium name="US DOE Joint Genome Institute"/>
            <person name="Copeland A."/>
            <person name="Lucas S."/>
            <person name="Lapidus A."/>
            <person name="Glavina del Rio T."/>
            <person name="Dalin E."/>
            <person name="Tice H."/>
            <person name="Bruce D."/>
            <person name="Goodwin L."/>
            <person name="Pitluck S."/>
            <person name="LaButti K."/>
            <person name="Schmutz J."/>
            <person name="Larimer F."/>
            <person name="Land M."/>
            <person name="Hauser L."/>
            <person name="Kyrpides N."/>
            <person name="Mikhailova N."/>
            <person name="Dunfield P.F."/>
            <person name="Dedysh S.N."/>
            <person name="Liesack W."/>
            <person name="Saw J.H."/>
            <person name="Alam M."/>
            <person name="Chen Y."/>
            <person name="Murrell J.C."/>
            <person name="Richardson P."/>
        </authorList>
    </citation>
    <scope>NUCLEOTIDE SEQUENCE [LARGE SCALE GENOMIC DNA]</scope>
    <source>
        <strain evidence="4">ATCC 9039 / DSM 1715 / NCIMB 8712</strain>
    </source>
</reference>
<dbReference type="HOGENOM" id="CLU_029684_3_0_5"/>
<dbReference type="Gene3D" id="2.40.160.180">
    <property type="entry name" value="Carbohydrate-selective porin OprB"/>
    <property type="match status" value="1"/>
</dbReference>
<proteinExistence type="inferred from homology"/>
<dbReference type="Pfam" id="PF04966">
    <property type="entry name" value="OprB"/>
    <property type="match status" value="1"/>
</dbReference>
<sequence>MRPGILWIARSFACLICLASAHAQNLSATPELPTEETEAKGAKLDTSGNLLGDMGGLRSWLYGYGVTFSLIEIDQVFGNTTGGKEQRPAYIGVTAATLTADLEKSIGLEGGLFNVSALQIHSRSITQAQLLTFNNISDSEAWWSTRLFEMWYQQGFFDDKFDIKIGQIDLDTEFWISQYSAFFHNASFGWALMPSLELYSGGPSYPMGALGVRLRYRPDNQWTFLFAGADDNPTGGPFSNPVDPSNQSLHPSGTFFNLGNGALLIGEMQYTLNPPPSDKSKATDDPGLPGTYRLGGLYDTASFPDPRFDTAGHLLASPQSNGYPMQHKGNWMLYGIMDQMIWRPSVDSPTALGFFARASGTNDDRNIVSFAVDAGFNFKGALAGRENDTFGIGWGMGQVGNRARAADRDHYYFSSDFYPIGGAEHHFELTYAAQVTPWLIVQPDFQYTWNPSGGILNPNTGKLIGNELVLGLHAGITF</sequence>
<name>B2IGL5_BEII9</name>
<dbReference type="GO" id="GO:0015288">
    <property type="term" value="F:porin activity"/>
    <property type="evidence" value="ECO:0007669"/>
    <property type="project" value="InterPro"/>
</dbReference>
<dbReference type="STRING" id="395963.Bind_2156"/>
<dbReference type="KEGG" id="bid:Bind_2156"/>
<dbReference type="Proteomes" id="UP000001695">
    <property type="component" value="Chromosome"/>
</dbReference>
<feature type="chain" id="PRO_5007230584" evidence="2">
    <location>
        <begin position="24"/>
        <end position="478"/>
    </location>
</feature>
<organism evidence="3 4">
    <name type="scientific">Beijerinckia indica subsp. indica (strain ATCC 9039 / DSM 1715 / NCIMB 8712)</name>
    <dbReference type="NCBI Taxonomy" id="395963"/>
    <lineage>
        <taxon>Bacteria</taxon>
        <taxon>Pseudomonadati</taxon>
        <taxon>Pseudomonadota</taxon>
        <taxon>Alphaproteobacteria</taxon>
        <taxon>Hyphomicrobiales</taxon>
        <taxon>Beijerinckiaceae</taxon>
        <taxon>Beijerinckia</taxon>
    </lineage>
</organism>
<comment type="similarity">
    <text evidence="1 2">Belongs to the OprB family.</text>
</comment>
<reference evidence="3 4" key="2">
    <citation type="journal article" date="2010" name="J. Bacteriol.">
        <title>Complete genome sequence of Beijerinckia indica subsp. indica.</title>
        <authorList>
            <person name="Tamas I."/>
            <person name="Dedysh S.N."/>
            <person name="Liesack W."/>
            <person name="Stott M.B."/>
            <person name="Alam M."/>
            <person name="Murrell J.C."/>
            <person name="Dunfield P.F."/>
        </authorList>
    </citation>
    <scope>NUCLEOTIDE SEQUENCE [LARGE SCALE GENOMIC DNA]</scope>
    <source>
        <strain evidence="4">ATCC 9039 / DSM 1715 / NCIMB 8712</strain>
    </source>
</reference>
<protein>
    <submittedName>
        <fullName evidence="3">Carbohydrate-selective porin OprB</fullName>
    </submittedName>
</protein>
<accession>B2IGL5</accession>
<dbReference type="eggNOG" id="COG3659">
    <property type="taxonomic scope" value="Bacteria"/>
</dbReference>
<feature type="signal peptide" evidence="2">
    <location>
        <begin position="1"/>
        <end position="23"/>
    </location>
</feature>
<dbReference type="InterPro" id="IPR052932">
    <property type="entry name" value="OprB_Porin"/>
</dbReference>
<dbReference type="InterPro" id="IPR038673">
    <property type="entry name" value="OprB_sf"/>
</dbReference>
<dbReference type="InterPro" id="IPR007049">
    <property type="entry name" value="Carb-sel_porin_OprB"/>
</dbReference>
<dbReference type="OrthoDB" id="177316at2"/>
<evidence type="ECO:0000256" key="2">
    <source>
        <dbReference type="RuleBase" id="RU363072"/>
    </source>
</evidence>